<evidence type="ECO:0000256" key="1">
    <source>
        <dbReference type="ARBA" id="ARBA00023015"/>
    </source>
</evidence>
<feature type="domain" description="HTH tetR-type" evidence="6">
    <location>
        <begin position="53"/>
        <end position="112"/>
    </location>
</feature>
<dbReference type="PROSITE" id="PS50977">
    <property type="entry name" value="HTH_TETR_2"/>
    <property type="match status" value="1"/>
</dbReference>
<evidence type="ECO:0000256" key="2">
    <source>
        <dbReference type="ARBA" id="ARBA00023125"/>
    </source>
</evidence>
<dbReference type="SUPFAM" id="SSF48498">
    <property type="entry name" value="Tetracyclin repressor-like, C-terminal domain"/>
    <property type="match status" value="1"/>
</dbReference>
<evidence type="ECO:0000313" key="7">
    <source>
        <dbReference type="EMBL" id="QLJ99588.1"/>
    </source>
</evidence>
<protein>
    <submittedName>
        <fullName evidence="7">TetR/AcrR family transcriptional regulator</fullName>
    </submittedName>
</protein>
<keyword evidence="2 4" id="KW-0238">DNA-binding</keyword>
<dbReference type="EMBL" id="CP058905">
    <property type="protein sequence ID" value="QLJ99588.1"/>
    <property type="molecule type" value="Genomic_DNA"/>
</dbReference>
<dbReference type="InterPro" id="IPR050109">
    <property type="entry name" value="HTH-type_TetR-like_transc_reg"/>
</dbReference>
<dbReference type="Gene3D" id="1.10.357.10">
    <property type="entry name" value="Tetracycline Repressor, domain 2"/>
    <property type="match status" value="1"/>
</dbReference>
<dbReference type="Pfam" id="PF00440">
    <property type="entry name" value="TetR_N"/>
    <property type="match status" value="1"/>
</dbReference>
<dbReference type="PANTHER" id="PTHR30055:SF234">
    <property type="entry name" value="HTH-TYPE TRANSCRIPTIONAL REGULATOR BETI"/>
    <property type="match status" value="1"/>
</dbReference>
<feature type="compositionally biased region" description="Polar residues" evidence="5">
    <location>
        <begin position="30"/>
        <end position="41"/>
    </location>
</feature>
<name>A0A7D6CF78_9ACTN</name>
<keyword evidence="3" id="KW-0804">Transcription</keyword>
<sequence length="231" mass="24377">MSVSSRYGGRSGISFRNYTESFSGKARRATVSNDTTGSRTAASAPRRIRTDARRNVEALLDAAKTVFGTSGVDAPAKEITDLAGLGVGTLYRHFPQRSDLIKAVIEREIDACADAAPALAAEHKPDIALARWLERLAAFVATKRGFAAALHSGDPAFDGLSGYLMEKLGPALGSLLDAATAAGEIRAVVSSQDLLYAVAKLCAPLPGEEPDHGRRMVALLVDGLRSVDIQP</sequence>
<evidence type="ECO:0000259" key="6">
    <source>
        <dbReference type="PROSITE" id="PS50977"/>
    </source>
</evidence>
<dbReference type="PANTHER" id="PTHR30055">
    <property type="entry name" value="HTH-TYPE TRANSCRIPTIONAL REGULATOR RUTR"/>
    <property type="match status" value="1"/>
</dbReference>
<organism evidence="7">
    <name type="scientific">Micromonospora carbonacea</name>
    <dbReference type="NCBI Taxonomy" id="47853"/>
    <lineage>
        <taxon>Bacteria</taxon>
        <taxon>Bacillati</taxon>
        <taxon>Actinomycetota</taxon>
        <taxon>Actinomycetes</taxon>
        <taxon>Micromonosporales</taxon>
        <taxon>Micromonosporaceae</taxon>
        <taxon>Micromonospora</taxon>
    </lineage>
</organism>
<dbReference type="InterPro" id="IPR036271">
    <property type="entry name" value="Tet_transcr_reg_TetR-rel_C_sf"/>
</dbReference>
<reference evidence="7" key="1">
    <citation type="submission" date="2020-08" db="EMBL/GenBank/DDBJ databases">
        <title>A bifunctional nitrone conjugated secondary metabolite targeting the ribosome.</title>
        <authorList>
            <person name="Limbrick E.M."/>
            <person name="Graf M."/>
            <person name="Derewacz D.K."/>
            <person name="Nguyen F."/>
            <person name="Spraggins J.M."/>
            <person name="Wieland M."/>
            <person name="Ynigez-Gutierrez A.E."/>
            <person name="Reisman B.J."/>
            <person name="Zinshteyn B."/>
            <person name="McCulloch K."/>
            <person name="Iverson T.M."/>
            <person name="Green R."/>
            <person name="Wilson D.N."/>
            <person name="Bachmann B.O."/>
        </authorList>
    </citation>
    <scope>NUCLEOTIDE SEQUENCE</scope>
    <source>
        <strain evidence="7">Africana</strain>
    </source>
</reference>
<evidence type="ECO:0000256" key="4">
    <source>
        <dbReference type="PROSITE-ProRule" id="PRU00335"/>
    </source>
</evidence>
<dbReference type="GO" id="GO:0003700">
    <property type="term" value="F:DNA-binding transcription factor activity"/>
    <property type="evidence" value="ECO:0007669"/>
    <property type="project" value="TreeGrafter"/>
</dbReference>
<dbReference type="GO" id="GO:0000976">
    <property type="term" value="F:transcription cis-regulatory region binding"/>
    <property type="evidence" value="ECO:0007669"/>
    <property type="project" value="TreeGrafter"/>
</dbReference>
<dbReference type="PRINTS" id="PR00455">
    <property type="entry name" value="HTHTETR"/>
</dbReference>
<accession>A0A7D6CF78</accession>
<feature type="DNA-binding region" description="H-T-H motif" evidence="4">
    <location>
        <begin position="75"/>
        <end position="94"/>
    </location>
</feature>
<keyword evidence="1" id="KW-0805">Transcription regulation</keyword>
<evidence type="ECO:0000256" key="3">
    <source>
        <dbReference type="ARBA" id="ARBA00023163"/>
    </source>
</evidence>
<dbReference type="InterPro" id="IPR049445">
    <property type="entry name" value="TetR_SbtR-like_C"/>
</dbReference>
<feature type="region of interest" description="Disordered" evidence="5">
    <location>
        <begin position="26"/>
        <end position="47"/>
    </location>
</feature>
<proteinExistence type="predicted"/>
<gene>
    <name evidence="7" type="ORF">HZU44_05580</name>
</gene>
<dbReference type="AlphaFoldDB" id="A0A7D6CF78"/>
<dbReference type="InterPro" id="IPR009057">
    <property type="entry name" value="Homeodomain-like_sf"/>
</dbReference>
<evidence type="ECO:0000256" key="5">
    <source>
        <dbReference type="SAM" id="MobiDB-lite"/>
    </source>
</evidence>
<dbReference type="SUPFAM" id="SSF46689">
    <property type="entry name" value="Homeodomain-like"/>
    <property type="match status" value="1"/>
</dbReference>
<dbReference type="Pfam" id="PF21597">
    <property type="entry name" value="TetR_C_43"/>
    <property type="match status" value="1"/>
</dbReference>
<dbReference type="InterPro" id="IPR001647">
    <property type="entry name" value="HTH_TetR"/>
</dbReference>